<evidence type="ECO:0000313" key="1">
    <source>
        <dbReference type="EMBL" id="EYB87787.1"/>
    </source>
</evidence>
<organism evidence="1 2">
    <name type="scientific">Ancylostoma ceylanicum</name>
    <dbReference type="NCBI Taxonomy" id="53326"/>
    <lineage>
        <taxon>Eukaryota</taxon>
        <taxon>Metazoa</taxon>
        <taxon>Ecdysozoa</taxon>
        <taxon>Nematoda</taxon>
        <taxon>Chromadorea</taxon>
        <taxon>Rhabditida</taxon>
        <taxon>Rhabditina</taxon>
        <taxon>Rhabditomorpha</taxon>
        <taxon>Strongyloidea</taxon>
        <taxon>Ancylostomatidae</taxon>
        <taxon>Ancylostomatinae</taxon>
        <taxon>Ancylostoma</taxon>
    </lineage>
</organism>
<dbReference type="EMBL" id="JARK01001593">
    <property type="protein sequence ID" value="EYB87787.1"/>
    <property type="molecule type" value="Genomic_DNA"/>
</dbReference>
<evidence type="ECO:0000313" key="2">
    <source>
        <dbReference type="Proteomes" id="UP000024635"/>
    </source>
</evidence>
<sequence length="94" mass="10051">MCLQWYPGPGSKFIVAVGALHVFIDRPAVRLPTVSCAADGRTPASTPLRNPDQAMAGLSRPVMNLEVPNSIATALTQLNPQHLRAAKGVVQHVR</sequence>
<dbReference type="AlphaFoldDB" id="A0A016SBN5"/>
<dbReference type="Proteomes" id="UP000024635">
    <property type="component" value="Unassembled WGS sequence"/>
</dbReference>
<keyword evidence="2" id="KW-1185">Reference proteome</keyword>
<protein>
    <submittedName>
        <fullName evidence="1">Uncharacterized protein</fullName>
    </submittedName>
</protein>
<gene>
    <name evidence="1" type="primary">Acey_s0257.g402</name>
    <name evidence="1" type="ORF">Y032_0257g402</name>
</gene>
<reference evidence="2" key="1">
    <citation type="journal article" date="2015" name="Nat. Genet.">
        <title>The genome and transcriptome of the zoonotic hookworm Ancylostoma ceylanicum identify infection-specific gene families.</title>
        <authorList>
            <person name="Schwarz E.M."/>
            <person name="Hu Y."/>
            <person name="Antoshechkin I."/>
            <person name="Miller M.M."/>
            <person name="Sternberg P.W."/>
            <person name="Aroian R.V."/>
        </authorList>
    </citation>
    <scope>NUCLEOTIDE SEQUENCE</scope>
    <source>
        <strain evidence="2">HY135</strain>
    </source>
</reference>
<accession>A0A016SBN5</accession>
<comment type="caution">
    <text evidence="1">The sequence shown here is derived from an EMBL/GenBank/DDBJ whole genome shotgun (WGS) entry which is preliminary data.</text>
</comment>
<proteinExistence type="predicted"/>
<name>A0A016SBN5_9BILA</name>